<dbReference type="Gene3D" id="2.70.150.10">
    <property type="entry name" value="Calcium-transporting ATPase, cytoplasmic transduction domain A"/>
    <property type="match status" value="1"/>
</dbReference>
<dbReference type="AlphaFoldDB" id="A0A1R2CM21"/>
<evidence type="ECO:0000256" key="10">
    <source>
        <dbReference type="ARBA" id="ARBA00023136"/>
    </source>
</evidence>
<dbReference type="OrthoDB" id="377733at2759"/>
<evidence type="ECO:0000256" key="14">
    <source>
        <dbReference type="PIRSR" id="PIRSR606539-3"/>
    </source>
</evidence>
<feature type="transmembrane region" description="Helical" evidence="15">
    <location>
        <begin position="1092"/>
        <end position="1111"/>
    </location>
</feature>
<evidence type="ECO:0000256" key="1">
    <source>
        <dbReference type="ARBA" id="ARBA00004141"/>
    </source>
</evidence>
<feature type="transmembrane region" description="Helical" evidence="15">
    <location>
        <begin position="889"/>
        <end position="909"/>
    </location>
</feature>
<feature type="transmembrane region" description="Helical" evidence="15">
    <location>
        <begin position="324"/>
        <end position="346"/>
    </location>
</feature>
<evidence type="ECO:0000256" key="15">
    <source>
        <dbReference type="RuleBase" id="RU362033"/>
    </source>
</evidence>
<dbReference type="SFLD" id="SFLDS00003">
    <property type="entry name" value="Haloacid_Dehalogenase"/>
    <property type="match status" value="1"/>
</dbReference>
<feature type="binding site" evidence="14">
    <location>
        <position position="391"/>
    </location>
    <ligand>
        <name>Mg(2+)</name>
        <dbReference type="ChEBI" id="CHEBI:18420"/>
    </ligand>
</feature>
<feature type="binding site" evidence="13">
    <location>
        <position position="692"/>
    </location>
    <ligand>
        <name>ATP</name>
        <dbReference type="ChEBI" id="CHEBI:30616"/>
    </ligand>
</feature>
<proteinExistence type="inferred from homology"/>
<dbReference type="InterPro" id="IPR032630">
    <property type="entry name" value="P_typ_ATPase_c"/>
</dbReference>
<evidence type="ECO:0000313" key="19">
    <source>
        <dbReference type="EMBL" id="OMJ89990.1"/>
    </source>
</evidence>
<dbReference type="Gene3D" id="3.40.50.1000">
    <property type="entry name" value="HAD superfamily/HAD-like"/>
    <property type="match status" value="1"/>
</dbReference>
<feature type="binding site" evidence="13">
    <location>
        <position position="577"/>
    </location>
    <ligand>
        <name>ATP</name>
        <dbReference type="ChEBI" id="CHEBI:30616"/>
    </ligand>
</feature>
<evidence type="ECO:0000256" key="2">
    <source>
        <dbReference type="ARBA" id="ARBA00008109"/>
    </source>
</evidence>
<dbReference type="Pfam" id="PF16209">
    <property type="entry name" value="PhoLip_ATPase_N"/>
    <property type="match status" value="1"/>
</dbReference>
<dbReference type="GO" id="GO:0140326">
    <property type="term" value="F:ATPase-coupled intramembrane lipid transporter activity"/>
    <property type="evidence" value="ECO:0007669"/>
    <property type="project" value="UniProtKB-EC"/>
</dbReference>
<feature type="binding site" evidence="13">
    <location>
        <position position="553"/>
    </location>
    <ligand>
        <name>ATP</name>
        <dbReference type="ChEBI" id="CHEBI:30616"/>
    </ligand>
</feature>
<dbReference type="SUPFAM" id="SSF56784">
    <property type="entry name" value="HAD-like"/>
    <property type="match status" value="1"/>
</dbReference>
<dbReference type="InterPro" id="IPR023214">
    <property type="entry name" value="HAD_sf"/>
</dbReference>
<evidence type="ECO:0000256" key="16">
    <source>
        <dbReference type="SAM" id="MobiDB-lite"/>
    </source>
</evidence>
<name>A0A1R2CM21_9CILI</name>
<dbReference type="PANTHER" id="PTHR24092">
    <property type="entry name" value="PROBABLE PHOSPHOLIPID-TRANSPORTING ATPASE"/>
    <property type="match status" value="1"/>
</dbReference>
<feature type="transmembrane region" description="Helical" evidence="15">
    <location>
        <begin position="1023"/>
        <end position="1040"/>
    </location>
</feature>
<keyword evidence="6 13" id="KW-0067">ATP-binding</keyword>
<comment type="subcellular location">
    <subcellularLocation>
        <location evidence="1 15">Membrane</location>
        <topology evidence="1 15">Multi-pass membrane protein</topology>
    </subcellularLocation>
</comment>
<dbReference type="NCBIfam" id="TIGR01652">
    <property type="entry name" value="ATPase-Plipid"/>
    <property type="match status" value="1"/>
</dbReference>
<dbReference type="Pfam" id="PF16212">
    <property type="entry name" value="PhoLip_ATPase_C"/>
    <property type="match status" value="1"/>
</dbReference>
<dbReference type="InterPro" id="IPR023299">
    <property type="entry name" value="ATPase_P-typ_cyto_dom_N"/>
</dbReference>
<feature type="transmembrane region" description="Helical" evidence="15">
    <location>
        <begin position="1052"/>
        <end position="1072"/>
    </location>
</feature>
<comment type="similarity">
    <text evidence="2 15">Belongs to the cation transport ATPase (P-type) (TC 3.A.3) family. Type IV subfamily.</text>
</comment>
<dbReference type="GO" id="GO:0005886">
    <property type="term" value="C:plasma membrane"/>
    <property type="evidence" value="ECO:0007669"/>
    <property type="project" value="TreeGrafter"/>
</dbReference>
<feature type="binding site" evidence="13">
    <location>
        <position position="612"/>
    </location>
    <ligand>
        <name>ATP</name>
        <dbReference type="ChEBI" id="CHEBI:30616"/>
    </ligand>
</feature>
<evidence type="ECO:0000256" key="7">
    <source>
        <dbReference type="ARBA" id="ARBA00022842"/>
    </source>
</evidence>
<dbReference type="Gene3D" id="3.40.1110.10">
    <property type="entry name" value="Calcium-transporting ATPase, cytoplasmic domain N"/>
    <property type="match status" value="1"/>
</dbReference>
<evidence type="ECO:0000256" key="8">
    <source>
        <dbReference type="ARBA" id="ARBA00022967"/>
    </source>
</evidence>
<comment type="cofactor">
    <cofactor evidence="14">
        <name>Mg(2+)</name>
        <dbReference type="ChEBI" id="CHEBI:18420"/>
    </cofactor>
</comment>
<feature type="binding site" evidence="13">
    <location>
        <position position="390"/>
    </location>
    <ligand>
        <name>ATP</name>
        <dbReference type="ChEBI" id="CHEBI:30616"/>
    </ligand>
</feature>
<dbReference type="InterPro" id="IPR044492">
    <property type="entry name" value="P_typ_ATPase_HD_dom"/>
</dbReference>
<feature type="binding site" evidence="13">
    <location>
        <position position="805"/>
    </location>
    <ligand>
        <name>ATP</name>
        <dbReference type="ChEBI" id="CHEBI:30616"/>
    </ligand>
</feature>
<feature type="binding site" evidence="14">
    <location>
        <position position="389"/>
    </location>
    <ligand>
        <name>Mg(2+)</name>
        <dbReference type="ChEBI" id="CHEBI:18420"/>
    </ligand>
</feature>
<dbReference type="InterPro" id="IPR036412">
    <property type="entry name" value="HAD-like_sf"/>
</dbReference>
<keyword evidence="9 15" id="KW-1133">Transmembrane helix</keyword>
<feature type="transmembrane region" description="Helical" evidence="15">
    <location>
        <begin position="987"/>
        <end position="1008"/>
    </location>
</feature>
<feature type="binding site" evidence="14">
    <location>
        <position position="831"/>
    </location>
    <ligand>
        <name>Mg(2+)</name>
        <dbReference type="ChEBI" id="CHEBI:18420"/>
    </ligand>
</feature>
<feature type="domain" description="P-type ATPase C-terminal" evidence="18">
    <location>
        <begin position="857"/>
        <end position="1121"/>
    </location>
</feature>
<dbReference type="FunFam" id="3.40.50.1000:FF:000014">
    <property type="entry name" value="Phospholipid-transporting ATPase"/>
    <property type="match status" value="1"/>
</dbReference>
<dbReference type="InterPro" id="IPR018303">
    <property type="entry name" value="ATPase_P-typ_P_site"/>
</dbReference>
<dbReference type="SFLD" id="SFLDF00027">
    <property type="entry name" value="p-type_atpase"/>
    <property type="match status" value="1"/>
</dbReference>
<keyword evidence="3 15" id="KW-0812">Transmembrane</keyword>
<sequence>MSAEETDFSSRTIWANFPEVNQGFANNCVKTTKYNLLTFLPFSLFIQFRRVSNIYFLITAILQSIPQISPLQPFTAIAPLVFVLGVSMIREGIEDYLRYKSDKEINSSPTMIYKKGRFQQVCFEDIKVGDVVFVVKNQVFPCDIVMLSNSNENGTAYIETSSLDGEKALKSRQAFVHTQGLFTDDKANRIASMIKCELPNSRLYNFSGTFEFHSVKYPLDKAHLLLAGAFLRNTEWAIGVSVYTGGDTKLRQNMMGRKYKESRIEHNANRYIALIIILQFCLCIACAIASGYWVSQNIHEHTYIRYEKSYDIYDKGGMQGFLSYFTYFLLLNTMLPISLIISLELLKLGQGFFMMMDIMMYSEKRDRCCKVSSFSLNEELGMIKHIFSDKTGTLTCNQMEFKFFCTGTRIYGDQSVLFNLGLKTKVTFEDREIKFTFNDKHVENDLFSDHEIKLKYPVVMREEGIVIDTQRQITDLIIKCLALCHECIIENTEEEGLKYTGPSPDDVVLVDTARRIGYTLMKIKSEKMYLEINNKLKDITTNETFERICILEFNSDRKRMSVVLKDLKTGKYMIFMKGADNFIIERLSSENHRENIARLGELVGSFSRRGFRTLVMSFKYISEEDFNSWKVKYDEAITQINGREAAVAKVAEEIETDMYLLGCTAVEDALQDDVPETINDLLKAGLSFWMLTGDKLETAENIGKTCSLIDDNMVVEKCSVLTAEDCYKRMKEAYKNFKKNLNEKQLALIIEGSALQIVLYDYDDMAKREKFIEISNSENNRLAASKAKKYFLKMSNICKTIICCRVSPGEKREVVKLVKDNTDKVTLSIGDGANDVPMILEAHIGVGLYGEEGIQAVQASDYALGEFRYLWELLLVHGRFNYIRQSEMILYFFYKNLVFTLPQFLFAHYCAYSGQTVYDDWYLTFYNLVFTALPLFMRALFERDYEVPKRWESTGDNAIDDKKALRKRIPTVYKVGMDNQLFTLSRFVLWIFNGILHAIIVFFIPLYASEEGIMDSDGRSYDQWSFSIASFSSIIIIVNLKLAINTKLWNKFHYICMFGLSILLYFVFILIYDAVTYTSSYRTVYTLLGTHYYYFCILANVFLVCAIDVAFTTVTKIFWPTDSDIMAQETISLKKGHRKTMSGFTINENSNSDKCNEYEVNKEKNRFEAENLTMNPSVKKVDPEDYSSMKNVDQEDNDEKILVNSGDKITKKHNYEEE</sequence>
<evidence type="ECO:0000256" key="9">
    <source>
        <dbReference type="ARBA" id="ARBA00022989"/>
    </source>
</evidence>
<keyword evidence="7 14" id="KW-0460">Magnesium</keyword>
<dbReference type="EC" id="7.6.2.1" evidence="15"/>
<keyword evidence="4 14" id="KW-0479">Metal-binding</keyword>
<feature type="binding site" evidence="13">
    <location>
        <position position="389"/>
    </location>
    <ligand>
        <name>ATP</name>
        <dbReference type="ChEBI" id="CHEBI:30616"/>
    </ligand>
</feature>
<evidence type="ECO:0000259" key="17">
    <source>
        <dbReference type="Pfam" id="PF16209"/>
    </source>
</evidence>
<evidence type="ECO:0000256" key="4">
    <source>
        <dbReference type="ARBA" id="ARBA00022723"/>
    </source>
</evidence>
<feature type="binding site" evidence="13">
    <location>
        <position position="834"/>
    </location>
    <ligand>
        <name>ATP</name>
        <dbReference type="ChEBI" id="CHEBI:30616"/>
    </ligand>
</feature>
<gene>
    <name evidence="19" type="ORF">SteCoe_7779</name>
</gene>
<evidence type="ECO:0000256" key="5">
    <source>
        <dbReference type="ARBA" id="ARBA00022741"/>
    </source>
</evidence>
<feature type="transmembrane region" description="Helical" evidence="15">
    <location>
        <begin position="921"/>
        <end position="941"/>
    </location>
</feature>
<feature type="binding site" evidence="13">
    <location>
        <position position="693"/>
    </location>
    <ligand>
        <name>ATP</name>
        <dbReference type="ChEBI" id="CHEBI:30616"/>
    </ligand>
</feature>
<keyword evidence="8 15" id="KW-1278">Translocase</keyword>
<feature type="binding site" evidence="13">
    <location>
        <position position="835"/>
    </location>
    <ligand>
        <name>ATP</name>
        <dbReference type="ChEBI" id="CHEBI:30616"/>
    </ligand>
</feature>
<evidence type="ECO:0000256" key="3">
    <source>
        <dbReference type="ARBA" id="ARBA00022692"/>
    </source>
</evidence>
<dbReference type="GO" id="GO:0016887">
    <property type="term" value="F:ATP hydrolysis activity"/>
    <property type="evidence" value="ECO:0007669"/>
    <property type="project" value="InterPro"/>
</dbReference>
<dbReference type="SUPFAM" id="SSF81665">
    <property type="entry name" value="Calcium ATPase, transmembrane domain M"/>
    <property type="match status" value="1"/>
</dbReference>
<dbReference type="Pfam" id="PF13246">
    <property type="entry name" value="Cation_ATPase"/>
    <property type="match status" value="1"/>
</dbReference>
<dbReference type="EMBL" id="MPUH01000113">
    <property type="protein sequence ID" value="OMJ89990.1"/>
    <property type="molecule type" value="Genomic_DNA"/>
</dbReference>
<accession>A0A1R2CM21</accession>
<feature type="active site" description="4-aspartylphosphate intermediate" evidence="12">
    <location>
        <position position="389"/>
    </location>
</feature>
<feature type="binding site" evidence="13">
    <location>
        <position position="694"/>
    </location>
    <ligand>
        <name>ATP</name>
        <dbReference type="ChEBI" id="CHEBI:30616"/>
    </ligand>
</feature>
<feature type="binding site" evidence="13">
    <location>
        <position position="811"/>
    </location>
    <ligand>
        <name>ATP</name>
        <dbReference type="ChEBI" id="CHEBI:30616"/>
    </ligand>
</feature>
<evidence type="ECO:0000256" key="12">
    <source>
        <dbReference type="PIRSR" id="PIRSR606539-1"/>
    </source>
</evidence>
<dbReference type="SUPFAM" id="SSF81660">
    <property type="entry name" value="Metal cation-transporting ATPase, ATP-binding domain N"/>
    <property type="match status" value="1"/>
</dbReference>
<dbReference type="InterPro" id="IPR023298">
    <property type="entry name" value="ATPase_P-typ_TM_dom_sf"/>
</dbReference>
<comment type="caution">
    <text evidence="19">The sequence shown here is derived from an EMBL/GenBank/DDBJ whole genome shotgun (WGS) entry which is preliminary data.</text>
</comment>
<comment type="catalytic activity">
    <reaction evidence="11 15">
        <text>ATP + H2O + phospholipidSide 1 = ADP + phosphate + phospholipidSide 2.</text>
        <dbReference type="EC" id="7.6.2.1"/>
    </reaction>
</comment>
<feature type="transmembrane region" description="Helical" evidence="15">
    <location>
        <begin position="74"/>
        <end position="93"/>
    </location>
</feature>
<dbReference type="PANTHER" id="PTHR24092:SF150">
    <property type="entry name" value="PHOSPHOLIPID-TRANSPORTING ATPASE"/>
    <property type="match status" value="1"/>
</dbReference>
<evidence type="ECO:0000259" key="18">
    <source>
        <dbReference type="Pfam" id="PF16212"/>
    </source>
</evidence>
<dbReference type="SUPFAM" id="SSF81653">
    <property type="entry name" value="Calcium ATPase, transduction domain A"/>
    <property type="match status" value="1"/>
</dbReference>
<evidence type="ECO:0000256" key="6">
    <source>
        <dbReference type="ARBA" id="ARBA00022840"/>
    </source>
</evidence>
<dbReference type="PRINTS" id="PR00119">
    <property type="entry name" value="CATATPASE"/>
</dbReference>
<dbReference type="InterPro" id="IPR032631">
    <property type="entry name" value="P-type_ATPase_N"/>
</dbReference>
<reference evidence="19 20" key="1">
    <citation type="submission" date="2016-11" db="EMBL/GenBank/DDBJ databases">
        <title>The macronuclear genome of Stentor coeruleus: a giant cell with tiny introns.</title>
        <authorList>
            <person name="Slabodnick M."/>
            <person name="Ruby J.G."/>
            <person name="Reiff S.B."/>
            <person name="Swart E.C."/>
            <person name="Gosai S."/>
            <person name="Prabakaran S."/>
            <person name="Witkowska E."/>
            <person name="Larue G.E."/>
            <person name="Fisher S."/>
            <person name="Freeman R.M."/>
            <person name="Gunawardena J."/>
            <person name="Chu W."/>
            <person name="Stover N.A."/>
            <person name="Gregory B.D."/>
            <person name="Nowacki M."/>
            <person name="Derisi J."/>
            <person name="Roy S.W."/>
            <person name="Marshall W.F."/>
            <person name="Sood P."/>
        </authorList>
    </citation>
    <scope>NUCLEOTIDE SEQUENCE [LARGE SCALE GENOMIC DNA]</scope>
    <source>
        <strain evidence="19">WM001</strain>
    </source>
</reference>
<evidence type="ECO:0000313" key="20">
    <source>
        <dbReference type="Proteomes" id="UP000187209"/>
    </source>
</evidence>
<dbReference type="Proteomes" id="UP000187209">
    <property type="component" value="Unassembled WGS sequence"/>
</dbReference>
<protein>
    <recommendedName>
        <fullName evidence="15">Phospholipid-transporting ATPase</fullName>
        <ecNumber evidence="15">7.6.2.1</ecNumber>
    </recommendedName>
</protein>
<feature type="domain" description="P-type ATPase N-terminal" evidence="17">
    <location>
        <begin position="14"/>
        <end position="77"/>
    </location>
</feature>
<dbReference type="GO" id="GO:0000287">
    <property type="term" value="F:magnesium ion binding"/>
    <property type="evidence" value="ECO:0007669"/>
    <property type="project" value="UniProtKB-UniRule"/>
</dbReference>
<feature type="region of interest" description="Disordered" evidence="16">
    <location>
        <begin position="1178"/>
        <end position="1218"/>
    </location>
</feature>
<dbReference type="NCBIfam" id="TIGR01494">
    <property type="entry name" value="ATPase_P-type"/>
    <property type="match status" value="1"/>
</dbReference>
<dbReference type="SFLD" id="SFLDG00002">
    <property type="entry name" value="C1.7:_P-type_atpase_like"/>
    <property type="match status" value="1"/>
</dbReference>
<dbReference type="PROSITE" id="PS00154">
    <property type="entry name" value="ATPASE_E1_E2"/>
    <property type="match status" value="1"/>
</dbReference>
<evidence type="ECO:0000256" key="13">
    <source>
        <dbReference type="PIRSR" id="PIRSR606539-2"/>
    </source>
</evidence>
<feature type="binding site" evidence="14">
    <location>
        <position position="835"/>
    </location>
    <ligand>
        <name>Mg(2+)</name>
        <dbReference type="ChEBI" id="CHEBI:18420"/>
    </ligand>
</feature>
<dbReference type="GO" id="GO:0005524">
    <property type="term" value="F:ATP binding"/>
    <property type="evidence" value="ECO:0007669"/>
    <property type="project" value="UniProtKB-UniRule"/>
</dbReference>
<organism evidence="19 20">
    <name type="scientific">Stentor coeruleus</name>
    <dbReference type="NCBI Taxonomy" id="5963"/>
    <lineage>
        <taxon>Eukaryota</taxon>
        <taxon>Sar</taxon>
        <taxon>Alveolata</taxon>
        <taxon>Ciliophora</taxon>
        <taxon>Postciliodesmatophora</taxon>
        <taxon>Heterotrichea</taxon>
        <taxon>Heterotrichida</taxon>
        <taxon>Stentoridae</taxon>
        <taxon>Stentor</taxon>
    </lineage>
</organism>
<keyword evidence="10 15" id="KW-0472">Membrane</keyword>
<feature type="transmembrane region" description="Helical" evidence="15">
    <location>
        <begin position="271"/>
        <end position="294"/>
    </location>
</feature>
<keyword evidence="20" id="KW-1185">Reference proteome</keyword>
<dbReference type="InterPro" id="IPR006539">
    <property type="entry name" value="P-type_ATPase_IV"/>
</dbReference>
<feature type="binding site" evidence="13">
    <location>
        <position position="391"/>
    </location>
    <ligand>
        <name>ATP</name>
        <dbReference type="ChEBI" id="CHEBI:30616"/>
    </ligand>
</feature>
<dbReference type="GO" id="GO:0045332">
    <property type="term" value="P:phospholipid translocation"/>
    <property type="evidence" value="ECO:0007669"/>
    <property type="project" value="TreeGrafter"/>
</dbReference>
<keyword evidence="5 13" id="KW-0547">Nucleotide-binding</keyword>
<evidence type="ECO:0000256" key="11">
    <source>
        <dbReference type="ARBA" id="ARBA00034036"/>
    </source>
</evidence>
<dbReference type="InterPro" id="IPR001757">
    <property type="entry name" value="P_typ_ATPase"/>
</dbReference>
<dbReference type="InterPro" id="IPR008250">
    <property type="entry name" value="ATPase_P-typ_transduc_dom_A_sf"/>
</dbReference>